<organism evidence="3 4">
    <name type="scientific">Nocardia asteroides NBRC 15531</name>
    <dbReference type="NCBI Taxonomy" id="1110697"/>
    <lineage>
        <taxon>Bacteria</taxon>
        <taxon>Bacillati</taxon>
        <taxon>Actinomycetota</taxon>
        <taxon>Actinomycetes</taxon>
        <taxon>Mycobacteriales</taxon>
        <taxon>Nocardiaceae</taxon>
        <taxon>Nocardia</taxon>
    </lineage>
</organism>
<comment type="caution">
    <text evidence="3">The sequence shown here is derived from an EMBL/GenBank/DDBJ whole genome shotgun (WGS) entry which is preliminary data.</text>
</comment>
<feature type="region of interest" description="Disordered" evidence="1">
    <location>
        <begin position="219"/>
        <end position="240"/>
    </location>
</feature>
<sequence>MTALKAVTAPSARRRMVTVAALAAAAGIALSGCSAGQHTQTSSQAAAINGNHANVGDISLRNVHIVYPAAPAEHEKGGKAVIALSIINGSEIVTDELTSVTTDLGTVKLTGPAGDAKFVLKPQQTVVAGPVKATGEKPEEADHHGATSTTAAPTTSASPTTTGAPATATGDTPSIDPAAKPGSIEITGLSKTIYPGLTYNVTFNFKDAGTVQVSVPVDAAEADRVENDKSGPAPEGAGGH</sequence>
<dbReference type="RefSeq" id="WP_022566442.1">
    <property type="nucleotide sequence ID" value="NZ_BAFO02000025.1"/>
</dbReference>
<dbReference type="PROSITE" id="PS51257">
    <property type="entry name" value="PROKAR_LIPOPROTEIN"/>
    <property type="match status" value="1"/>
</dbReference>
<protein>
    <recommendedName>
        <fullName evidence="5">Lipoprotein LpqE</fullName>
    </recommendedName>
</protein>
<dbReference type="AlphaFoldDB" id="U5EHL0"/>
<keyword evidence="4" id="KW-1185">Reference proteome</keyword>
<dbReference type="EMBL" id="BAFO02000025">
    <property type="protein sequence ID" value="GAD84624.1"/>
    <property type="molecule type" value="Genomic_DNA"/>
</dbReference>
<dbReference type="InterPro" id="IPR036182">
    <property type="entry name" value="PCuAC_sf"/>
</dbReference>
<dbReference type="Pfam" id="PF04314">
    <property type="entry name" value="PCuAC"/>
    <property type="match status" value="1"/>
</dbReference>
<evidence type="ECO:0000256" key="1">
    <source>
        <dbReference type="SAM" id="MobiDB-lite"/>
    </source>
</evidence>
<evidence type="ECO:0000313" key="3">
    <source>
        <dbReference type="EMBL" id="GAD84624.1"/>
    </source>
</evidence>
<evidence type="ECO:0000313" key="4">
    <source>
        <dbReference type="Proteomes" id="UP000017048"/>
    </source>
</evidence>
<evidence type="ECO:0008006" key="5">
    <source>
        <dbReference type="Google" id="ProtNLM"/>
    </source>
</evidence>
<evidence type="ECO:0000256" key="2">
    <source>
        <dbReference type="SAM" id="SignalP"/>
    </source>
</evidence>
<proteinExistence type="predicted"/>
<feature type="compositionally biased region" description="Basic and acidic residues" evidence="1">
    <location>
        <begin position="134"/>
        <end position="145"/>
    </location>
</feature>
<dbReference type="eggNOG" id="COG2847">
    <property type="taxonomic scope" value="Bacteria"/>
</dbReference>
<dbReference type="STRING" id="1824.SAMN05444423_11235"/>
<feature type="region of interest" description="Disordered" evidence="1">
    <location>
        <begin position="132"/>
        <end position="181"/>
    </location>
</feature>
<accession>U5EHL0</accession>
<dbReference type="InterPro" id="IPR007410">
    <property type="entry name" value="LpqE-like"/>
</dbReference>
<feature type="signal peptide" evidence="2">
    <location>
        <begin position="1"/>
        <end position="31"/>
    </location>
</feature>
<dbReference type="Proteomes" id="UP000017048">
    <property type="component" value="Unassembled WGS sequence"/>
</dbReference>
<feature type="chain" id="PRO_5039514556" description="Lipoprotein LpqE" evidence="2">
    <location>
        <begin position="32"/>
        <end position="240"/>
    </location>
</feature>
<keyword evidence="2" id="KW-0732">Signal</keyword>
<feature type="compositionally biased region" description="Low complexity" evidence="1">
    <location>
        <begin position="146"/>
        <end position="170"/>
    </location>
</feature>
<name>U5EHL0_NOCAS</name>
<gene>
    <name evidence="3" type="ORF">NCAST_25_00440</name>
</gene>
<reference evidence="3 4" key="1">
    <citation type="journal article" date="2014" name="BMC Genomics">
        <title>Genome based analysis of type-I polyketide synthase and nonribosomal peptide synthetase gene clusters in seven strains of five representative Nocardia species.</title>
        <authorList>
            <person name="Komaki H."/>
            <person name="Ichikawa N."/>
            <person name="Hosoyama A."/>
            <person name="Takahashi-Nakaguchi A."/>
            <person name="Matsuzawa T."/>
            <person name="Suzuki K."/>
            <person name="Fujita N."/>
            <person name="Gonoi T."/>
        </authorList>
    </citation>
    <scope>NUCLEOTIDE SEQUENCE [LARGE SCALE GENOMIC DNA]</scope>
    <source>
        <strain evidence="3 4">NBRC 15531</strain>
    </source>
</reference>
<dbReference type="Gene3D" id="2.60.40.1890">
    <property type="entry name" value="PCu(A)C copper chaperone"/>
    <property type="match status" value="1"/>
</dbReference>
<dbReference type="GeneID" id="91514789"/>